<comment type="caution">
    <text evidence="2">The sequence shown here is derived from an EMBL/GenBank/DDBJ whole genome shotgun (WGS) entry which is preliminary data.</text>
</comment>
<gene>
    <name evidence="2" type="ORF">LIN78_03775</name>
</gene>
<keyword evidence="3" id="KW-1185">Reference proteome</keyword>
<dbReference type="PANTHER" id="PTHR33303:SF2">
    <property type="entry name" value="COA-BINDING DOMAIN-CONTAINING PROTEIN"/>
    <property type="match status" value="1"/>
</dbReference>
<evidence type="ECO:0000313" key="2">
    <source>
        <dbReference type="EMBL" id="MCB6182671.1"/>
    </source>
</evidence>
<dbReference type="SUPFAM" id="SSF51735">
    <property type="entry name" value="NAD(P)-binding Rossmann-fold domains"/>
    <property type="match status" value="1"/>
</dbReference>
<sequence length="137" mass="15378">MFENPSDESTQAILKKSRRIAVVGLSPNPARPSFGVSKIMRTFGYQIVPVRPAVTDVMGEKAYPDIQSVPGEIDLVNVFRNANELMPIIDACIERRVPAIWIQEGIINEEAANKAKAAGIWVIMDRCIYKDYLRLCR</sequence>
<dbReference type="Proteomes" id="UP001165395">
    <property type="component" value="Unassembled WGS sequence"/>
</dbReference>
<organism evidence="2 3">
    <name type="scientific">Leeia speluncae</name>
    <dbReference type="NCBI Taxonomy" id="2884804"/>
    <lineage>
        <taxon>Bacteria</taxon>
        <taxon>Pseudomonadati</taxon>
        <taxon>Pseudomonadota</taxon>
        <taxon>Betaproteobacteria</taxon>
        <taxon>Neisseriales</taxon>
        <taxon>Leeiaceae</taxon>
        <taxon>Leeia</taxon>
    </lineage>
</organism>
<dbReference type="EMBL" id="JAJBZT010000002">
    <property type="protein sequence ID" value="MCB6182671.1"/>
    <property type="molecule type" value="Genomic_DNA"/>
</dbReference>
<evidence type="ECO:0000313" key="3">
    <source>
        <dbReference type="Proteomes" id="UP001165395"/>
    </source>
</evidence>
<dbReference type="PANTHER" id="PTHR33303">
    <property type="entry name" value="CYTOPLASMIC PROTEIN-RELATED"/>
    <property type="match status" value="1"/>
</dbReference>
<dbReference type="InterPro" id="IPR003781">
    <property type="entry name" value="CoA-bd"/>
</dbReference>
<dbReference type="Gene3D" id="3.40.50.720">
    <property type="entry name" value="NAD(P)-binding Rossmann-like Domain"/>
    <property type="match status" value="1"/>
</dbReference>
<evidence type="ECO:0000259" key="1">
    <source>
        <dbReference type="SMART" id="SM00881"/>
    </source>
</evidence>
<feature type="domain" description="CoA-binding" evidence="1">
    <location>
        <begin position="13"/>
        <end position="106"/>
    </location>
</feature>
<dbReference type="Pfam" id="PF13380">
    <property type="entry name" value="CoA_binding_2"/>
    <property type="match status" value="1"/>
</dbReference>
<dbReference type="InterPro" id="IPR036291">
    <property type="entry name" value="NAD(P)-bd_dom_sf"/>
</dbReference>
<dbReference type="SMART" id="SM00881">
    <property type="entry name" value="CoA_binding"/>
    <property type="match status" value="1"/>
</dbReference>
<accession>A0ABS8D382</accession>
<protein>
    <submittedName>
        <fullName evidence="2">CoA-binding protein</fullName>
    </submittedName>
</protein>
<proteinExistence type="predicted"/>
<name>A0ABS8D382_9NEIS</name>
<dbReference type="RefSeq" id="WP_227178640.1">
    <property type="nucleotide sequence ID" value="NZ_JAJBZT010000002.1"/>
</dbReference>
<reference evidence="2" key="1">
    <citation type="submission" date="2021-10" db="EMBL/GenBank/DDBJ databases">
        <title>The complete genome sequence of Leeia sp. TBRC 13508.</title>
        <authorList>
            <person name="Charoenyingcharoen P."/>
            <person name="Yukphan P."/>
        </authorList>
    </citation>
    <scope>NUCLEOTIDE SEQUENCE</scope>
    <source>
        <strain evidence="2">TBRC 13508</strain>
    </source>
</reference>